<feature type="compositionally biased region" description="Acidic residues" evidence="1">
    <location>
        <begin position="376"/>
        <end position="396"/>
    </location>
</feature>
<feature type="compositionally biased region" description="Basic and acidic residues" evidence="1">
    <location>
        <begin position="1468"/>
        <end position="1540"/>
    </location>
</feature>
<feature type="compositionally biased region" description="Low complexity" evidence="1">
    <location>
        <begin position="471"/>
        <end position="482"/>
    </location>
</feature>
<feature type="compositionally biased region" description="Polar residues" evidence="1">
    <location>
        <begin position="57"/>
        <end position="70"/>
    </location>
</feature>
<feature type="region of interest" description="Disordered" evidence="1">
    <location>
        <begin position="1020"/>
        <end position="1077"/>
    </location>
</feature>
<feature type="compositionally biased region" description="Polar residues" evidence="1">
    <location>
        <begin position="899"/>
        <end position="919"/>
    </location>
</feature>
<feature type="region of interest" description="Disordered" evidence="1">
    <location>
        <begin position="1449"/>
        <end position="1678"/>
    </location>
</feature>
<evidence type="ECO:0000313" key="4">
    <source>
        <dbReference type="Proteomes" id="UP001295444"/>
    </source>
</evidence>
<feature type="region of interest" description="Disordered" evidence="1">
    <location>
        <begin position="1291"/>
        <end position="1326"/>
    </location>
</feature>
<feature type="compositionally biased region" description="Basic and acidic residues" evidence="1">
    <location>
        <begin position="861"/>
        <end position="886"/>
    </location>
</feature>
<accession>A0AAD1ST18</accession>
<feature type="compositionally biased region" description="Basic and acidic residues" evidence="1">
    <location>
        <begin position="1291"/>
        <end position="1305"/>
    </location>
</feature>
<feature type="compositionally biased region" description="Basic and acidic residues" evidence="1">
    <location>
        <begin position="75"/>
        <end position="85"/>
    </location>
</feature>
<keyword evidence="4" id="KW-1185">Reference proteome</keyword>
<feature type="compositionally biased region" description="Acidic residues" evidence="1">
    <location>
        <begin position="791"/>
        <end position="813"/>
    </location>
</feature>
<evidence type="ECO:0000256" key="1">
    <source>
        <dbReference type="SAM" id="MobiDB-lite"/>
    </source>
</evidence>
<reference evidence="3" key="1">
    <citation type="submission" date="2022-03" db="EMBL/GenBank/DDBJ databases">
        <authorList>
            <person name="Alioto T."/>
            <person name="Alioto T."/>
            <person name="Gomez Garrido J."/>
        </authorList>
    </citation>
    <scope>NUCLEOTIDE SEQUENCE</scope>
</reference>
<feature type="compositionally biased region" description="Acidic residues" evidence="1">
    <location>
        <begin position="1306"/>
        <end position="1320"/>
    </location>
</feature>
<feature type="compositionally biased region" description="Basic and acidic residues" evidence="1">
    <location>
        <begin position="814"/>
        <end position="826"/>
    </location>
</feature>
<feature type="compositionally biased region" description="Acidic residues" evidence="1">
    <location>
        <begin position="586"/>
        <end position="599"/>
    </location>
</feature>
<feature type="compositionally biased region" description="Polar residues" evidence="1">
    <location>
        <begin position="567"/>
        <end position="585"/>
    </location>
</feature>
<feature type="compositionally biased region" description="Polar residues" evidence="1">
    <location>
        <begin position="841"/>
        <end position="860"/>
    </location>
</feature>
<dbReference type="EMBL" id="OW240919">
    <property type="protein sequence ID" value="CAH2311042.1"/>
    <property type="molecule type" value="Genomic_DNA"/>
</dbReference>
<feature type="compositionally biased region" description="Basic and acidic residues" evidence="1">
    <location>
        <begin position="680"/>
        <end position="702"/>
    </location>
</feature>
<dbReference type="Pfam" id="PF15257">
    <property type="entry name" value="DUF4590"/>
    <property type="match status" value="1"/>
</dbReference>
<feature type="compositionally biased region" description="Basic and acidic residues" evidence="1">
    <location>
        <begin position="413"/>
        <end position="434"/>
    </location>
</feature>
<feature type="region of interest" description="Disordered" evidence="1">
    <location>
        <begin position="955"/>
        <end position="983"/>
    </location>
</feature>
<dbReference type="PANTHER" id="PTHR23034">
    <property type="entry name" value="GLUTAMATE-RICH PROTEIN 3"/>
    <property type="match status" value="1"/>
</dbReference>
<feature type="region of interest" description="Disordered" evidence="1">
    <location>
        <begin position="1"/>
        <end position="85"/>
    </location>
</feature>
<feature type="compositionally biased region" description="Basic and acidic residues" evidence="1">
    <location>
        <begin position="1601"/>
        <end position="1619"/>
    </location>
</feature>
<feature type="domain" description="DUF4590" evidence="2">
    <location>
        <begin position="181"/>
        <end position="294"/>
    </location>
</feature>
<evidence type="ECO:0000313" key="3">
    <source>
        <dbReference type="EMBL" id="CAH2311042.1"/>
    </source>
</evidence>
<feature type="region of interest" description="Disordered" evidence="1">
    <location>
        <begin position="1173"/>
        <end position="1202"/>
    </location>
</feature>
<dbReference type="PANTHER" id="PTHR23034:SF2">
    <property type="entry name" value="GLUTAMATE-RICH PROTEIN 3"/>
    <property type="match status" value="1"/>
</dbReference>
<feature type="compositionally biased region" description="Pro residues" evidence="1">
    <location>
        <begin position="1"/>
        <end position="12"/>
    </location>
</feature>
<feature type="compositionally biased region" description="Acidic residues" evidence="1">
    <location>
        <begin position="483"/>
        <end position="494"/>
    </location>
</feature>
<proteinExistence type="predicted"/>
<evidence type="ECO:0000259" key="2">
    <source>
        <dbReference type="Pfam" id="PF15257"/>
    </source>
</evidence>
<feature type="compositionally biased region" description="Basic and acidic residues" evidence="1">
    <location>
        <begin position="495"/>
        <end position="519"/>
    </location>
</feature>
<sequence>MGPVFSPRPPTGPRSGLNRQMTTQVEGSDSSESASSPRPNTAPGGMQRPYRLRPLQGYSSYGNVPKTSSGSRHKQSSDDTEQHFSKGVDRDIWKLINTMDHPGEISPYRLPIINNFVMPAPPPPQKRPKHGASYSSRGRRFRPTTAPNEHEVSSKDSKKFQKPSLHSNVKITMIYLGKNVHLSFEDDDYRDEVKIFQQHCGGENLCVFKGRLLEGESFSLISRRHRGFPFSLTFFINGMQVDRLSSCCEYKHRKGARLGGRNGHFGFTDIEGASPCYRCIIAMGLDKKPLPPPKKTTEEMSDSEEERDERKDDSAVEDDVNEQKSHVDDEKMEQRSPRTSSPYDAEKEAADSKKDMEYEEEGEDTNNETRVCTDTYEADDETKDEYDEDFEVEEEKSDEKHNEEGQAYDEVEEKSKSPSDDEKDDLEHEKESNKSSKLKVQTPDSQKDERDGYSESENEGDKQAIKHDTESSSSASSISSSSSEDESDYDGDGEETSRNKTTQETKKVLSRKASLESEKPSTPSAENQTDDDPLVEETENKILELQETSLEAKASQLSDIAEEPHQSRTASRQNNLESPSGSGQETDSEHDDTPSEDENIAAAEEVLDNKPSESEDEEECKSVQEKIAEAMGQVESVESEPEASDTSTDEEDTFKRPFIAHKLTAENIIPETNKLTAESSDVKDLEENSKIEALEETEKPEEQTTEENEITADSTLSEEETRQEHLLNEDLKIELEQEKDEEEVIMDHSNIAEEPPQKVDEDDYEAFNDELLREALNEDLADEAELKDSNDDNEIGDLTDDLTLEPIEDSEMAEEFRGIEGEKTTNENEALEEETMEASAYSSLNSMLVSHTEESISNLDELNKKDKDVNSLKDHDELVSERDSTKEITENLLASSLSFANTSSADGPNQNQETGNSGNELLEKESDLLFTDQTFDETAEDADIELNMEQQFEMPVVSPESDPLSVSHIESEETVDNVDNENNLSSSYITDVKEALNNADVSEDIQAKDDIQEEEISHIMASDKESNAPVTDAMHTETDTEMVMGEPDANTSSPEERKVSDNEEEITASGETSNVELTTEILESQETLEESMESKAEDDLDLMGLNNEQITEIPLAENDDQSDGVARTEQWIPNEELGNSAVEMAVKGIFAEEMERPEHFVEGVGYVDKELFDKEGDLRDSEDKETTENGELLTSEGENASNKLIQDEEMVASDVRMTEHNVPDVVEETKEDVLMDPITDMENVTDDKEDVSRDDFHNGNLESTAKDESVVKNLEFTDGGTNNDHIATAVEKEDISATANEKEGLPDVEIEDAPVEDGSETEVVNLTDEGVVDKHSVKGEEIDNNEKETFSEGYSGDQELTNDTIGDDIDEHTESEMANIENTSKYALSEENAAIKNEEEIDNTATGESDLICADEPKEEGAVTHFSTADNISENVHMGIINHDNIEGQTKEEHESQEADSTNLILNTEKDASEHKDSVVEAEVLKDASEHEDSVVEAEVLKDASEHEDSVVEVEVLKDASEHEDSVVEAEVFKDTSEHEDSVEEAEVLKDASEHEDSVVEAEAETNTPKEESEEKEKDDGEHGNSTDGRQVSDVIDGGEDLEKLDHDTEVKDNVKDINDSGTEIGQNNMLEPSAPDEIEIANVVTGPVDDAKISEPKEEENPEEKETSSATNEVTDQ</sequence>
<feature type="compositionally biased region" description="Basic and acidic residues" evidence="1">
    <location>
        <begin position="1547"/>
        <end position="1558"/>
    </location>
</feature>
<feature type="region of interest" description="Disordered" evidence="1">
    <location>
        <begin position="288"/>
        <end position="654"/>
    </location>
</feature>
<dbReference type="InterPro" id="IPR048257">
    <property type="entry name" value="DUF4590"/>
</dbReference>
<feature type="compositionally biased region" description="Acidic residues" evidence="1">
    <location>
        <begin position="357"/>
        <end position="366"/>
    </location>
</feature>
<feature type="compositionally biased region" description="Basic and acidic residues" evidence="1">
    <location>
        <begin position="1568"/>
        <end position="1585"/>
    </location>
</feature>
<feature type="region of interest" description="Disordered" evidence="1">
    <location>
        <begin position="1216"/>
        <end position="1264"/>
    </location>
</feature>
<feature type="region of interest" description="Disordered" evidence="1">
    <location>
        <begin position="119"/>
        <end position="161"/>
    </location>
</feature>
<feature type="compositionally biased region" description="Polar residues" evidence="1">
    <location>
        <begin position="1620"/>
        <end position="1631"/>
    </location>
</feature>
<feature type="compositionally biased region" description="Acidic residues" evidence="1">
    <location>
        <begin position="528"/>
        <end position="537"/>
    </location>
</feature>
<name>A0AAD1ST18_PELCU</name>
<gene>
    <name evidence="3" type="ORF">PECUL_23A007648</name>
</gene>
<dbReference type="InterPro" id="IPR027962">
    <property type="entry name" value="ERICH3"/>
</dbReference>
<feature type="compositionally biased region" description="Polar residues" evidence="1">
    <location>
        <begin position="17"/>
        <end position="27"/>
    </location>
</feature>
<feature type="compositionally biased region" description="Basic and acidic residues" evidence="1">
    <location>
        <begin position="148"/>
        <end position="159"/>
    </location>
</feature>
<feature type="region of interest" description="Disordered" evidence="1">
    <location>
        <begin position="899"/>
        <end position="923"/>
    </location>
</feature>
<feature type="compositionally biased region" description="Acidic residues" evidence="1">
    <location>
        <begin position="637"/>
        <end position="652"/>
    </location>
</feature>
<feature type="compositionally biased region" description="Basic and acidic residues" evidence="1">
    <location>
        <begin position="1173"/>
        <end position="1187"/>
    </location>
</feature>
<feature type="compositionally biased region" description="Basic and acidic residues" evidence="1">
    <location>
        <begin position="1216"/>
        <end position="1233"/>
    </location>
</feature>
<feature type="compositionally biased region" description="Basic and acidic residues" evidence="1">
    <location>
        <begin position="321"/>
        <end position="336"/>
    </location>
</feature>
<feature type="compositionally biased region" description="Basic and acidic residues" evidence="1">
    <location>
        <begin position="344"/>
        <end position="356"/>
    </location>
</feature>
<feature type="region of interest" description="Disordered" evidence="1">
    <location>
        <begin position="671"/>
        <end position="727"/>
    </location>
</feature>
<feature type="compositionally biased region" description="Basic and acidic residues" evidence="1">
    <location>
        <begin position="445"/>
        <end position="470"/>
    </location>
</feature>
<dbReference type="Proteomes" id="UP001295444">
    <property type="component" value="Chromosome 08"/>
</dbReference>
<feature type="region of interest" description="Disordered" evidence="1">
    <location>
        <begin position="778"/>
        <end position="886"/>
    </location>
</feature>
<protein>
    <recommendedName>
        <fullName evidence="2">DUF4590 domain-containing protein</fullName>
    </recommendedName>
</protein>
<organism evidence="3 4">
    <name type="scientific">Pelobates cultripes</name>
    <name type="common">Western spadefoot toad</name>
    <dbReference type="NCBI Taxonomy" id="61616"/>
    <lineage>
        <taxon>Eukaryota</taxon>
        <taxon>Metazoa</taxon>
        <taxon>Chordata</taxon>
        <taxon>Craniata</taxon>
        <taxon>Vertebrata</taxon>
        <taxon>Euteleostomi</taxon>
        <taxon>Amphibia</taxon>
        <taxon>Batrachia</taxon>
        <taxon>Anura</taxon>
        <taxon>Pelobatoidea</taxon>
        <taxon>Pelobatidae</taxon>
        <taxon>Pelobates</taxon>
    </lineage>
</organism>
<feature type="compositionally biased region" description="Polar residues" evidence="1">
    <location>
        <begin position="1669"/>
        <end position="1678"/>
    </location>
</feature>